<organism evidence="3 4">
    <name type="scientific">Streptomyces macrosporus</name>
    <dbReference type="NCBI Taxonomy" id="44032"/>
    <lineage>
        <taxon>Bacteria</taxon>
        <taxon>Bacillati</taxon>
        <taxon>Actinomycetota</taxon>
        <taxon>Actinomycetes</taxon>
        <taxon>Kitasatosporales</taxon>
        <taxon>Streptomycetaceae</taxon>
        <taxon>Streptomyces</taxon>
    </lineage>
</organism>
<evidence type="ECO:0000313" key="3">
    <source>
        <dbReference type="EMBL" id="GAA2425521.1"/>
    </source>
</evidence>
<dbReference type="SUPFAM" id="SSF53756">
    <property type="entry name" value="UDP-Glycosyltransferase/glycogen phosphorylase"/>
    <property type="match status" value="1"/>
</dbReference>
<sequence>MRVLCTVIGKVSHARAMLPLARACAEAGHEVLVVTLPELAHVFAGESLPVRGVLPSPGTASRTGPVLGEAYRVLEPIAREFGPHLFLRDGTEFAATMVGDTLGIPHVSVPSGSGNVFDPAIILKPMNERRTEVGIPTRDDPYAIFRYGRLDCMPPEYTFITNPTPGTFAYQQPAAVARHGSLPPWVADLPTDKPLVLAAIGTALPLFKNKRMNMPEERWRKYNPRAVLDAMVAGLAELDCVAVVATGGVPVRDESRSDHVHLVESVDQPLLLRCAQLLLTHGGYNSIREAVTAGVPMAVLPVFGDQPRNAERVEELALGARVPDVTPDDVAKTCERVLRDEAVAQRTRRAQRRMLALPDVTEAVAELERVAADKRPLTGS</sequence>
<dbReference type="Proteomes" id="UP001501638">
    <property type="component" value="Unassembled WGS sequence"/>
</dbReference>
<protein>
    <submittedName>
        <fullName evidence="3">DUF1205 domain-containing protein</fullName>
    </submittedName>
</protein>
<dbReference type="EMBL" id="BAAASZ010000005">
    <property type="protein sequence ID" value="GAA2425521.1"/>
    <property type="molecule type" value="Genomic_DNA"/>
</dbReference>
<dbReference type="Pfam" id="PF06722">
    <property type="entry name" value="EryCIII-like_C"/>
    <property type="match status" value="1"/>
</dbReference>
<dbReference type="PANTHER" id="PTHR48050:SF13">
    <property type="entry name" value="STEROL 3-BETA-GLUCOSYLTRANSFERASE UGT80A2"/>
    <property type="match status" value="1"/>
</dbReference>
<keyword evidence="1" id="KW-0808">Transferase</keyword>
<dbReference type="InterPro" id="IPR002213">
    <property type="entry name" value="UDP_glucos_trans"/>
</dbReference>
<proteinExistence type="predicted"/>
<reference evidence="4" key="1">
    <citation type="journal article" date="2019" name="Int. J. Syst. Evol. Microbiol.">
        <title>The Global Catalogue of Microorganisms (GCM) 10K type strain sequencing project: providing services to taxonomists for standard genome sequencing and annotation.</title>
        <authorList>
            <consortium name="The Broad Institute Genomics Platform"/>
            <consortium name="The Broad Institute Genome Sequencing Center for Infectious Disease"/>
            <person name="Wu L."/>
            <person name="Ma J."/>
        </authorList>
    </citation>
    <scope>NUCLEOTIDE SEQUENCE [LARGE SCALE GENOMIC DNA]</scope>
    <source>
        <strain evidence="4">JCM 6305</strain>
    </source>
</reference>
<comment type="caution">
    <text evidence="3">The sequence shown here is derived from an EMBL/GenBank/DDBJ whole genome shotgun (WGS) entry which is preliminary data.</text>
</comment>
<accession>A0ABP5WE07</accession>
<feature type="domain" description="Erythromycin biosynthesis protein CIII-like C-terminal" evidence="2">
    <location>
        <begin position="256"/>
        <end position="368"/>
    </location>
</feature>
<name>A0ABP5WE07_9ACTN</name>
<dbReference type="CDD" id="cd03784">
    <property type="entry name" value="GT1_Gtf-like"/>
    <property type="match status" value="1"/>
</dbReference>
<evidence type="ECO:0000256" key="1">
    <source>
        <dbReference type="ARBA" id="ARBA00022679"/>
    </source>
</evidence>
<dbReference type="Gene3D" id="3.40.50.2000">
    <property type="entry name" value="Glycogen Phosphorylase B"/>
    <property type="match status" value="3"/>
</dbReference>
<dbReference type="InterPro" id="IPR050426">
    <property type="entry name" value="Glycosyltransferase_28"/>
</dbReference>
<evidence type="ECO:0000259" key="2">
    <source>
        <dbReference type="Pfam" id="PF06722"/>
    </source>
</evidence>
<keyword evidence="4" id="KW-1185">Reference proteome</keyword>
<gene>
    <name evidence="3" type="ORF">GCM10010405_05050</name>
</gene>
<evidence type="ECO:0000313" key="4">
    <source>
        <dbReference type="Proteomes" id="UP001501638"/>
    </source>
</evidence>
<dbReference type="PANTHER" id="PTHR48050">
    <property type="entry name" value="STEROL 3-BETA-GLUCOSYLTRANSFERASE"/>
    <property type="match status" value="1"/>
</dbReference>
<dbReference type="InterPro" id="IPR010610">
    <property type="entry name" value="EryCIII-like_C"/>
</dbReference>